<feature type="compositionally biased region" description="Low complexity" evidence="1">
    <location>
        <begin position="301"/>
        <end position="334"/>
    </location>
</feature>
<protein>
    <recommendedName>
        <fullName evidence="5">Glycosyl hydrolase family 32 N-terminal domain-containing protein</fullName>
    </recommendedName>
</protein>
<evidence type="ECO:0000313" key="3">
    <source>
        <dbReference type="EMBL" id="OGE08260.1"/>
    </source>
</evidence>
<organism evidence="3 4">
    <name type="scientific">Candidatus Curtissbacteria bacterium RIFCSPLOWO2_02_FULL_40_13b</name>
    <dbReference type="NCBI Taxonomy" id="1797733"/>
    <lineage>
        <taxon>Bacteria</taxon>
        <taxon>Candidatus Curtissiibacteriota</taxon>
    </lineage>
</organism>
<evidence type="ECO:0000313" key="4">
    <source>
        <dbReference type="Proteomes" id="UP000178845"/>
    </source>
</evidence>
<dbReference type="EMBL" id="MFBW01000019">
    <property type="protein sequence ID" value="OGE08260.1"/>
    <property type="molecule type" value="Genomic_DNA"/>
</dbReference>
<feature type="transmembrane region" description="Helical" evidence="2">
    <location>
        <begin position="6"/>
        <end position="26"/>
    </location>
</feature>
<feature type="region of interest" description="Disordered" evidence="1">
    <location>
        <begin position="301"/>
        <end position="345"/>
    </location>
</feature>
<dbReference type="Gene3D" id="2.115.10.20">
    <property type="entry name" value="Glycosyl hydrolase domain, family 43"/>
    <property type="match status" value="2"/>
</dbReference>
<dbReference type="Proteomes" id="UP000178845">
    <property type="component" value="Unassembled WGS sequence"/>
</dbReference>
<dbReference type="SUPFAM" id="SSF75005">
    <property type="entry name" value="Arabinanase/levansucrase/invertase"/>
    <property type="match status" value="2"/>
</dbReference>
<keyword evidence="2" id="KW-0472">Membrane</keyword>
<gene>
    <name evidence="3" type="ORF">A3I53_01140</name>
</gene>
<evidence type="ECO:0000256" key="1">
    <source>
        <dbReference type="SAM" id="MobiDB-lite"/>
    </source>
</evidence>
<sequence length="373" mass="41975">MKEKGSAPLIIILILVVAVIAIFAFLRFSKNPRKIQTLMPQTKKSAQDVQAESKWQEKGVAISGQYADAEVVDLGNGQYRMYYSIEPEVPGNNLEVYSAVSSDGINWEKESGIRKTFATFPDIVKLPDGRWRMYFQNAGVIKSAISTDGLSWTDEPGVRIGKSESGFNLEDVGAQGTIRLDDGTYIMLYRGTINEPYRTREKIPNQDTHIYFWATSKDGLTFEKKGLAIDSRNDILLGAADGAEWVRWDDGELRVYFWSYAGVYHVIYNASLQERSDVIASDYKDGTFSQPVFDFTNKQSFSSNKQSFSSNKQSFSSNKQSFSSNKQSFSSNNKDPMAKFSPNPPADPTLAKINGKWFMYYGQHTKGINFATY</sequence>
<name>A0A1F5HW14_9BACT</name>
<proteinExistence type="predicted"/>
<accession>A0A1F5HW14</accession>
<comment type="caution">
    <text evidence="3">The sequence shown here is derived from an EMBL/GenBank/DDBJ whole genome shotgun (WGS) entry which is preliminary data.</text>
</comment>
<evidence type="ECO:0000256" key="2">
    <source>
        <dbReference type="SAM" id="Phobius"/>
    </source>
</evidence>
<reference evidence="3 4" key="1">
    <citation type="journal article" date="2016" name="Nat. Commun.">
        <title>Thousands of microbial genomes shed light on interconnected biogeochemical processes in an aquifer system.</title>
        <authorList>
            <person name="Anantharaman K."/>
            <person name="Brown C.T."/>
            <person name="Hug L.A."/>
            <person name="Sharon I."/>
            <person name="Castelle C.J."/>
            <person name="Probst A.J."/>
            <person name="Thomas B.C."/>
            <person name="Singh A."/>
            <person name="Wilkins M.J."/>
            <person name="Karaoz U."/>
            <person name="Brodie E.L."/>
            <person name="Williams K.H."/>
            <person name="Hubbard S.S."/>
            <person name="Banfield J.F."/>
        </authorList>
    </citation>
    <scope>NUCLEOTIDE SEQUENCE [LARGE SCALE GENOMIC DNA]</scope>
</reference>
<keyword evidence="2" id="KW-1133">Transmembrane helix</keyword>
<evidence type="ECO:0008006" key="5">
    <source>
        <dbReference type="Google" id="ProtNLM"/>
    </source>
</evidence>
<dbReference type="AlphaFoldDB" id="A0A1F5HW14"/>
<keyword evidence="2" id="KW-0812">Transmembrane</keyword>
<dbReference type="InterPro" id="IPR023296">
    <property type="entry name" value="Glyco_hydro_beta-prop_sf"/>
</dbReference>